<protein>
    <submittedName>
        <fullName evidence="1">Uncharacterized protein</fullName>
    </submittedName>
</protein>
<sequence length="119" mass="12914">MLEIVNEAYLPGIGRDVLSLCASLSYLQAHNMTRGITGYGACSGPFISIHDDFQGTTSWAGFHGSDIMLDTHPYFAFDGTGNDAPIATIRDLLHTGGLWLTQAVGGIRVCTRGHFFHLR</sequence>
<dbReference type="Gene3D" id="3.20.20.80">
    <property type="entry name" value="Glycosidases"/>
    <property type="match status" value="1"/>
</dbReference>
<evidence type="ECO:0000313" key="1">
    <source>
        <dbReference type="EMBL" id="KAJ7331475.1"/>
    </source>
</evidence>
<proteinExistence type="predicted"/>
<dbReference type="AlphaFoldDB" id="A0AAD6ZPN6"/>
<comment type="caution">
    <text evidence="1">The sequence shown here is derived from an EMBL/GenBank/DDBJ whole genome shotgun (WGS) entry which is preliminary data.</text>
</comment>
<reference evidence="1" key="1">
    <citation type="submission" date="2023-03" db="EMBL/GenBank/DDBJ databases">
        <title>Massive genome expansion in bonnet fungi (Mycena s.s.) driven by repeated elements and novel gene families across ecological guilds.</title>
        <authorList>
            <consortium name="Lawrence Berkeley National Laboratory"/>
            <person name="Harder C.B."/>
            <person name="Miyauchi S."/>
            <person name="Viragh M."/>
            <person name="Kuo A."/>
            <person name="Thoen E."/>
            <person name="Andreopoulos B."/>
            <person name="Lu D."/>
            <person name="Skrede I."/>
            <person name="Drula E."/>
            <person name="Henrissat B."/>
            <person name="Morin E."/>
            <person name="Kohler A."/>
            <person name="Barry K."/>
            <person name="LaButti K."/>
            <person name="Morin E."/>
            <person name="Salamov A."/>
            <person name="Lipzen A."/>
            <person name="Mereny Z."/>
            <person name="Hegedus B."/>
            <person name="Baldrian P."/>
            <person name="Stursova M."/>
            <person name="Weitz H."/>
            <person name="Taylor A."/>
            <person name="Grigoriev I.V."/>
            <person name="Nagy L.G."/>
            <person name="Martin F."/>
            <person name="Kauserud H."/>
        </authorList>
    </citation>
    <scope>NUCLEOTIDE SEQUENCE</scope>
    <source>
        <strain evidence="1">CBHHK002</strain>
    </source>
</reference>
<dbReference type="InterPro" id="IPR017853">
    <property type="entry name" value="GH"/>
</dbReference>
<evidence type="ECO:0000313" key="2">
    <source>
        <dbReference type="Proteomes" id="UP001218218"/>
    </source>
</evidence>
<accession>A0AAD6ZPN6</accession>
<gene>
    <name evidence="1" type="ORF">DFH08DRAFT_309097</name>
</gene>
<organism evidence="1 2">
    <name type="scientific">Mycena albidolilacea</name>
    <dbReference type="NCBI Taxonomy" id="1033008"/>
    <lineage>
        <taxon>Eukaryota</taxon>
        <taxon>Fungi</taxon>
        <taxon>Dikarya</taxon>
        <taxon>Basidiomycota</taxon>
        <taxon>Agaricomycotina</taxon>
        <taxon>Agaricomycetes</taxon>
        <taxon>Agaricomycetidae</taxon>
        <taxon>Agaricales</taxon>
        <taxon>Marasmiineae</taxon>
        <taxon>Mycenaceae</taxon>
        <taxon>Mycena</taxon>
    </lineage>
</organism>
<dbReference type="SUPFAM" id="SSF51445">
    <property type="entry name" value="(Trans)glycosidases"/>
    <property type="match status" value="1"/>
</dbReference>
<keyword evidence="2" id="KW-1185">Reference proteome</keyword>
<dbReference type="EMBL" id="JARIHO010000035">
    <property type="protein sequence ID" value="KAJ7331475.1"/>
    <property type="molecule type" value="Genomic_DNA"/>
</dbReference>
<dbReference type="Proteomes" id="UP001218218">
    <property type="component" value="Unassembled WGS sequence"/>
</dbReference>
<name>A0AAD6ZPN6_9AGAR</name>